<reference evidence="6 7" key="1">
    <citation type="journal article" date="2012" name="BMC Genomics">
        <title>Comparative genomic analysis and phylogenetic position of Theileria equi.</title>
        <authorList>
            <person name="Kappmeyer L.S."/>
            <person name="Thiagarajan M."/>
            <person name="Herndon D.R."/>
            <person name="Ramsay J.D."/>
            <person name="Caler E."/>
            <person name="Djikeng A."/>
            <person name="Gillespie J.J."/>
            <person name="Lau A.O."/>
            <person name="Roalson E.H."/>
            <person name="Silva J.C."/>
            <person name="Silva M.G."/>
            <person name="Suarez C.E."/>
            <person name="Ueti M.W."/>
            <person name="Nene V.M."/>
            <person name="Mealey R.H."/>
            <person name="Knowles D.P."/>
            <person name="Brayton K.A."/>
        </authorList>
    </citation>
    <scope>NUCLEOTIDE SEQUENCE [LARGE SCALE GENOMIC DNA]</scope>
    <source>
        <strain evidence="6 7">WA</strain>
    </source>
</reference>
<evidence type="ECO:0000256" key="3">
    <source>
        <dbReference type="ARBA" id="ARBA00023242"/>
    </source>
</evidence>
<feature type="compositionally biased region" description="Low complexity" evidence="4">
    <location>
        <begin position="1"/>
        <end position="11"/>
    </location>
</feature>
<dbReference type="PROSITE" id="PS51366">
    <property type="entry name" value="MI"/>
    <property type="match status" value="1"/>
</dbReference>
<dbReference type="STRING" id="1537102.L0AX98"/>
<dbReference type="EMBL" id="CP001669">
    <property type="protein sequence ID" value="AFZ80207.1"/>
    <property type="molecule type" value="Genomic_DNA"/>
</dbReference>
<dbReference type="InterPro" id="IPR003891">
    <property type="entry name" value="Initiation_fac_eIF4g_MI"/>
</dbReference>
<dbReference type="SUPFAM" id="SSF48371">
    <property type="entry name" value="ARM repeat"/>
    <property type="match status" value="1"/>
</dbReference>
<dbReference type="GO" id="GO:0003723">
    <property type="term" value="F:RNA binding"/>
    <property type="evidence" value="ECO:0007669"/>
    <property type="project" value="InterPro"/>
</dbReference>
<dbReference type="VEuPathDB" id="PiroplasmaDB:BEWA_030600"/>
<dbReference type="InterPro" id="IPR003890">
    <property type="entry name" value="MIF4G-like_typ-3"/>
</dbReference>
<keyword evidence="7" id="KW-1185">Reference proteome</keyword>
<dbReference type="InterPro" id="IPR016024">
    <property type="entry name" value="ARM-type_fold"/>
</dbReference>
<dbReference type="KEGG" id="beq:BEWA_030600"/>
<comment type="similarity">
    <text evidence="2">Belongs to the CWC22 family.</text>
</comment>
<feature type="compositionally biased region" description="Acidic residues" evidence="4">
    <location>
        <begin position="75"/>
        <end position="97"/>
    </location>
</feature>
<protein>
    <recommendedName>
        <fullName evidence="5">MI domain-containing protein</fullName>
    </recommendedName>
</protein>
<organism evidence="6 7">
    <name type="scientific">Theileria equi strain WA</name>
    <dbReference type="NCBI Taxonomy" id="1537102"/>
    <lineage>
        <taxon>Eukaryota</taxon>
        <taxon>Sar</taxon>
        <taxon>Alveolata</taxon>
        <taxon>Apicomplexa</taxon>
        <taxon>Aconoidasida</taxon>
        <taxon>Piroplasmida</taxon>
        <taxon>Theileriidae</taxon>
        <taxon>Theileria</taxon>
    </lineage>
</organism>
<evidence type="ECO:0000256" key="4">
    <source>
        <dbReference type="SAM" id="MobiDB-lite"/>
    </source>
</evidence>
<feature type="domain" description="MI" evidence="5">
    <location>
        <begin position="561"/>
        <end position="681"/>
    </location>
</feature>
<sequence>MKEIKGAGARPGRARKANNMYRGVTDASSEESRYNVKLGKTRKQKRKLERKNTKRIRHEKKMDWLKRRKGGKTEDYEDEEDDVDEEGSDREEEEIETGPEKHQNSVKDMELEYLEHQLMKNRKGKKQGRNGKVDLLQELKSEFLNDGFDDDFLDFLSNITRIADNEVVLDRDSAPEMPQSRGIEDDDNQAEDDEEDYDEEEEEYGDEPSSDDGNKKRVRFAPEVVKPSKPTKLDKPVKEPPSLETSRKLQIGLVNRLSEGNFAVITKELIGVYNDLIYHDMDGDENVVPESTLKSMDSLIEGLCDCIIKMVIEDVNTVISLVTIQTALICSLASNISINVGYIYCSKIRRSFDASLDVLFDNIDGEELSNSKLVARNCLISFSALFYFKIVGVDVIFDLIKSITKNDLTEHTAQLLIIILKYSGNGIKSSDDTSFNSIMEYLNSLMEGYKAVHGDLSNSRLRFVDQEIQSFKLSKTGKPLDNFEFLKNVIRDFSVQDHRIEISSDDFFKFDKEYRKGKNSPHVILGNIRSDMALVSAKSSQSSNPTTILLQKAGKLGLYSNSQKSTFIAITGSLSPVHAVERIMDLGLKSSKYPEIVSTVIRCLMAEKSFNEFYLEVTKTLCKLPSVSGKRFTRATASAVIVQIQNLEHTSTKKANLFGRYYASLILSKLLQLRILRFLDAQMPASMLSFVKIVFVHLITMTPQDMEEYVIAQFLSLESEKIFTTLTSLWKETLCSHCTNVVSELACPVILLEAAKRIFR</sequence>
<dbReference type="OrthoDB" id="361797at2759"/>
<evidence type="ECO:0000313" key="7">
    <source>
        <dbReference type="Proteomes" id="UP000031512"/>
    </source>
</evidence>
<name>L0AX98_THEEQ</name>
<dbReference type="GO" id="GO:0042274">
    <property type="term" value="P:ribosomal small subunit biogenesis"/>
    <property type="evidence" value="ECO:0007669"/>
    <property type="project" value="TreeGrafter"/>
</dbReference>
<gene>
    <name evidence="6" type="ORF">BEWA_030600</name>
</gene>
<evidence type="ECO:0000256" key="2">
    <source>
        <dbReference type="ARBA" id="ARBA00006856"/>
    </source>
</evidence>
<dbReference type="SMART" id="SM00544">
    <property type="entry name" value="MA3"/>
    <property type="match status" value="1"/>
</dbReference>
<evidence type="ECO:0000256" key="1">
    <source>
        <dbReference type="ARBA" id="ARBA00004604"/>
    </source>
</evidence>
<dbReference type="Pfam" id="PF02847">
    <property type="entry name" value="MA3"/>
    <property type="match status" value="1"/>
</dbReference>
<accession>L0AX98</accession>
<feature type="region of interest" description="Disordered" evidence="4">
    <location>
        <begin position="170"/>
        <end position="243"/>
    </location>
</feature>
<feature type="compositionally biased region" description="Basic residues" evidence="4">
    <location>
        <begin position="39"/>
        <end position="59"/>
    </location>
</feature>
<dbReference type="GeneID" id="15803588"/>
<evidence type="ECO:0000313" key="6">
    <source>
        <dbReference type="EMBL" id="AFZ80207.1"/>
    </source>
</evidence>
<feature type="compositionally biased region" description="Basic and acidic residues" evidence="4">
    <location>
        <begin position="98"/>
        <end position="108"/>
    </location>
</feature>
<proteinExistence type="inferred from homology"/>
<dbReference type="PANTHER" id="PTHR18034">
    <property type="entry name" value="CELL CYCLE CONTROL PROTEIN CWF22-RELATED"/>
    <property type="match status" value="1"/>
</dbReference>
<evidence type="ECO:0000259" key="5">
    <source>
        <dbReference type="PROSITE" id="PS51366"/>
    </source>
</evidence>
<dbReference type="Gene3D" id="1.25.40.180">
    <property type="match status" value="1"/>
</dbReference>
<feature type="region of interest" description="Disordered" evidence="4">
    <location>
        <begin position="1"/>
        <end position="108"/>
    </location>
</feature>
<dbReference type="InterPro" id="IPR050781">
    <property type="entry name" value="CWC22_splicing_factor"/>
</dbReference>
<dbReference type="eggNOG" id="KOG2141">
    <property type="taxonomic scope" value="Eukaryota"/>
</dbReference>
<dbReference type="PANTHER" id="PTHR18034:SF4">
    <property type="entry name" value="NUCLEOLAR MIF4G DOMAIN-CONTAINING PROTEIN 1"/>
    <property type="match status" value="1"/>
</dbReference>
<comment type="subcellular location">
    <subcellularLocation>
        <location evidence="1">Nucleus</location>
        <location evidence="1">Nucleolus</location>
    </subcellularLocation>
</comment>
<dbReference type="AlphaFoldDB" id="L0AX98"/>
<dbReference type="RefSeq" id="XP_004829873.1">
    <property type="nucleotide sequence ID" value="XM_004829816.1"/>
</dbReference>
<dbReference type="Pfam" id="PF02854">
    <property type="entry name" value="MIF4G"/>
    <property type="match status" value="1"/>
</dbReference>
<dbReference type="GO" id="GO:0005730">
    <property type="term" value="C:nucleolus"/>
    <property type="evidence" value="ECO:0007669"/>
    <property type="project" value="UniProtKB-SubCell"/>
</dbReference>
<feature type="compositionally biased region" description="Acidic residues" evidence="4">
    <location>
        <begin position="184"/>
        <end position="210"/>
    </location>
</feature>
<dbReference type="Proteomes" id="UP000031512">
    <property type="component" value="Chromosome 1"/>
</dbReference>
<keyword evidence="3" id="KW-0539">Nucleus</keyword>